<dbReference type="InterPro" id="IPR009678">
    <property type="entry name" value="Phage_tail_completion_R"/>
</dbReference>
<sequence>MKKPASLRDALEASSAWLKKHPDNLLIFAEGGRVAARYGDTSYLTSYTLEIVITDFPEDHATIYVPLIAWLAVNQPDALLNHDTGNRLIEFEADILNHTTCDLSLKIDLTETVVVTTVDGATSATYTDEPPVDPYHDVSAWEAIYNQPDTAPDFTVPDPTPV</sequence>
<accession>A0A944DBW2</accession>
<dbReference type="Pfam" id="PF06891">
    <property type="entry name" value="P2_Phage_GpR"/>
    <property type="match status" value="1"/>
</dbReference>
<evidence type="ECO:0000313" key="1">
    <source>
        <dbReference type="EMBL" id="MBT0961663.1"/>
    </source>
</evidence>
<evidence type="ECO:0000313" key="2">
    <source>
        <dbReference type="Proteomes" id="UP000694660"/>
    </source>
</evidence>
<keyword evidence="2" id="KW-1185">Reference proteome</keyword>
<dbReference type="AlphaFoldDB" id="A0A944DBW2"/>
<dbReference type="EMBL" id="JAEKFT010000010">
    <property type="protein sequence ID" value="MBT0961663.1"/>
    <property type="molecule type" value="Genomic_DNA"/>
</dbReference>
<protein>
    <submittedName>
        <fullName evidence="1">Phage tail protein</fullName>
    </submittedName>
</protein>
<name>A0A944DBW2_DENI1</name>
<organism evidence="1 2">
    <name type="scientific">Denitromonas iodatirespirans</name>
    <dbReference type="NCBI Taxonomy" id="2795389"/>
    <lineage>
        <taxon>Bacteria</taxon>
        <taxon>Pseudomonadati</taxon>
        <taxon>Pseudomonadota</taxon>
        <taxon>Betaproteobacteria</taxon>
        <taxon>Rhodocyclales</taxon>
        <taxon>Zoogloeaceae</taxon>
        <taxon>Denitromonas</taxon>
    </lineage>
</organism>
<comment type="caution">
    <text evidence="1">The sequence shown here is derived from an EMBL/GenBank/DDBJ whole genome shotgun (WGS) entry which is preliminary data.</text>
</comment>
<dbReference type="Proteomes" id="UP000694660">
    <property type="component" value="Unassembled WGS sequence"/>
</dbReference>
<proteinExistence type="predicted"/>
<dbReference type="RefSeq" id="WP_214361419.1">
    <property type="nucleotide sequence ID" value="NZ_JAEKFT010000010.1"/>
</dbReference>
<reference evidence="2" key="1">
    <citation type="journal article" date="2022" name="ISME J.">
        <title>Genetic and phylogenetic analysis of dissimilatory iodate-reducing bacteria identifies potential niches across the world's oceans.</title>
        <authorList>
            <person name="Reyes-Umana V."/>
            <person name="Henning Z."/>
            <person name="Lee K."/>
            <person name="Barnum T.P."/>
            <person name="Coates J.D."/>
        </authorList>
    </citation>
    <scope>NUCLEOTIDE SEQUENCE [LARGE SCALE GENOMIC DNA]</scope>
    <source>
        <strain evidence="2">IR12</strain>
    </source>
</reference>
<gene>
    <name evidence="1" type="ORF">I8J34_10820</name>
</gene>